<evidence type="ECO:0000256" key="17">
    <source>
        <dbReference type="ARBA" id="ARBA00048659"/>
    </source>
</evidence>
<dbReference type="PANTHER" id="PTHR11042:SF160">
    <property type="entry name" value="EUKARYOTIC TRANSLATION INITIATION FACTOR 2-ALPHA KINASE 1"/>
    <property type="match status" value="1"/>
</dbReference>
<evidence type="ECO:0000256" key="13">
    <source>
        <dbReference type="ARBA" id="ARBA00040433"/>
    </source>
</evidence>
<keyword evidence="5" id="KW-0677">Repeat</keyword>
<dbReference type="InterPro" id="IPR017441">
    <property type="entry name" value="Protein_kinase_ATP_BS"/>
</dbReference>
<feature type="compositionally biased region" description="Polar residues" evidence="21">
    <location>
        <begin position="251"/>
        <end position="260"/>
    </location>
</feature>
<comment type="catalytic activity">
    <reaction evidence="17">
        <text>L-threonyl-[protein] + ATP = O-phospho-L-threonyl-[protein] + ADP + H(+)</text>
        <dbReference type="Rhea" id="RHEA:46608"/>
        <dbReference type="Rhea" id="RHEA-COMP:11060"/>
        <dbReference type="Rhea" id="RHEA-COMP:11605"/>
        <dbReference type="ChEBI" id="CHEBI:15378"/>
        <dbReference type="ChEBI" id="CHEBI:30013"/>
        <dbReference type="ChEBI" id="CHEBI:30616"/>
        <dbReference type="ChEBI" id="CHEBI:61977"/>
        <dbReference type="ChEBI" id="CHEBI:456216"/>
        <dbReference type="EC" id="2.7.11.1"/>
    </reaction>
    <physiologicalReaction direction="left-to-right" evidence="17">
        <dbReference type="Rhea" id="RHEA:46609"/>
    </physiologicalReaction>
</comment>
<evidence type="ECO:0000256" key="21">
    <source>
        <dbReference type="SAM" id="MobiDB-lite"/>
    </source>
</evidence>
<protein>
    <recommendedName>
        <fullName evidence="13">Eukaryotic translation initiation factor 2-alpha kinase 1</fullName>
        <ecNumber evidence="1">2.7.11.1</ecNumber>
    </recommendedName>
    <alternativeName>
        <fullName evidence="15">Heme-regulated eukaryotic initiation factor eIF-2-alpha kinase</fullName>
    </alternativeName>
    <alternativeName>
        <fullName evidence="14">Hemin-sensitive initiation factor 2-alpha kinase</fullName>
    </alternativeName>
</protein>
<evidence type="ECO:0000256" key="7">
    <source>
        <dbReference type="ARBA" id="ARBA00022777"/>
    </source>
</evidence>
<evidence type="ECO:0000256" key="11">
    <source>
        <dbReference type="ARBA" id="ARBA00023193"/>
    </source>
</evidence>
<keyword evidence="11" id="KW-0652">Protein synthesis inhibitor</keyword>
<dbReference type="InterPro" id="IPR000719">
    <property type="entry name" value="Prot_kinase_dom"/>
</dbReference>
<evidence type="ECO:0000256" key="16">
    <source>
        <dbReference type="ARBA" id="ARBA00046654"/>
    </source>
</evidence>
<evidence type="ECO:0000313" key="23">
    <source>
        <dbReference type="EMBL" id="GFN89810.1"/>
    </source>
</evidence>
<keyword evidence="20" id="KW-0175">Coiled coil</keyword>
<comment type="subunit">
    <text evidence="16">Synthesized in an inactive form that binds to the N-terminal domain of CDC37. Has to be associated with a multiprotein complex containing Hsp90, CDC37 and PPP5C for maturation and activation by autophosphorylation. The phosphatase PPP5C modulates this activation. Homodimer; homodimerizes in presence of heme, forming a disulfide-linked inactive homodimer. Interacts with DELE1; binds both to full-length DELE1 and processed form of DELE1 (S-DELE1) in response to stress, leading to activate its protein kinase activity and trigger the integrated stress response (ISR).</text>
</comment>
<keyword evidence="24" id="KW-1185">Reference proteome</keyword>
<dbReference type="AlphaFoldDB" id="A0AAV3YRP5"/>
<evidence type="ECO:0000256" key="20">
    <source>
        <dbReference type="SAM" id="Coils"/>
    </source>
</evidence>
<evidence type="ECO:0000259" key="22">
    <source>
        <dbReference type="PROSITE" id="PS50011"/>
    </source>
</evidence>
<dbReference type="GO" id="GO:0004694">
    <property type="term" value="F:eukaryotic translation initiation factor 2alpha kinase activity"/>
    <property type="evidence" value="ECO:0007669"/>
    <property type="project" value="TreeGrafter"/>
</dbReference>
<accession>A0AAV3YRP5</accession>
<evidence type="ECO:0000256" key="15">
    <source>
        <dbReference type="ARBA" id="ARBA00042914"/>
    </source>
</evidence>
<keyword evidence="7 23" id="KW-0418">Kinase</keyword>
<keyword evidence="8 19" id="KW-0067">ATP-binding</keyword>
<keyword evidence="4" id="KW-0808">Transferase</keyword>
<evidence type="ECO:0000256" key="10">
    <source>
        <dbReference type="ARBA" id="ARBA00023157"/>
    </source>
</evidence>
<feature type="binding site" evidence="19">
    <location>
        <position position="189"/>
    </location>
    <ligand>
        <name>ATP</name>
        <dbReference type="ChEBI" id="CHEBI:30616"/>
    </ligand>
</feature>
<gene>
    <name evidence="23" type="ORF">PoB_001631600</name>
</gene>
<dbReference type="PROSITE" id="PS50011">
    <property type="entry name" value="PROTEIN_KINASE_DOM"/>
    <property type="match status" value="1"/>
</dbReference>
<evidence type="ECO:0000256" key="4">
    <source>
        <dbReference type="ARBA" id="ARBA00022679"/>
    </source>
</evidence>
<feature type="domain" description="Protein kinase" evidence="22">
    <location>
        <begin position="159"/>
        <end position="761"/>
    </location>
</feature>
<feature type="region of interest" description="Disordered" evidence="21">
    <location>
        <begin position="276"/>
        <end position="295"/>
    </location>
</feature>
<evidence type="ECO:0000256" key="9">
    <source>
        <dbReference type="ARBA" id="ARBA00022843"/>
    </source>
</evidence>
<dbReference type="Gene3D" id="3.30.200.20">
    <property type="entry name" value="Phosphorylase Kinase, domain 1"/>
    <property type="match status" value="1"/>
</dbReference>
<keyword evidence="6 19" id="KW-0547">Nucleotide-binding</keyword>
<dbReference type="Pfam" id="PF22949">
    <property type="entry name" value="HRI2_3H"/>
    <property type="match status" value="1"/>
</dbReference>
<evidence type="ECO:0000256" key="1">
    <source>
        <dbReference type="ARBA" id="ARBA00012513"/>
    </source>
</evidence>
<dbReference type="GO" id="GO:0005524">
    <property type="term" value="F:ATP binding"/>
    <property type="evidence" value="ECO:0007669"/>
    <property type="project" value="UniProtKB-UniRule"/>
</dbReference>
<dbReference type="InterPro" id="IPR008271">
    <property type="entry name" value="Ser/Thr_kinase_AS"/>
</dbReference>
<keyword evidence="2" id="KW-0723">Serine/threonine-protein kinase</keyword>
<keyword evidence="3" id="KW-0597">Phosphoprotein</keyword>
<reference evidence="23 24" key="1">
    <citation type="journal article" date="2021" name="Elife">
        <title>Chloroplast acquisition without the gene transfer in kleptoplastic sea slugs, Plakobranchus ocellatus.</title>
        <authorList>
            <person name="Maeda T."/>
            <person name="Takahashi S."/>
            <person name="Yoshida T."/>
            <person name="Shimamura S."/>
            <person name="Takaki Y."/>
            <person name="Nagai Y."/>
            <person name="Toyoda A."/>
            <person name="Suzuki Y."/>
            <person name="Arimoto A."/>
            <person name="Ishii H."/>
            <person name="Satoh N."/>
            <person name="Nishiyama T."/>
            <person name="Hasebe M."/>
            <person name="Maruyama T."/>
            <person name="Minagawa J."/>
            <person name="Obokata J."/>
            <person name="Shigenobu S."/>
        </authorList>
    </citation>
    <scope>NUCLEOTIDE SEQUENCE [LARGE SCALE GENOMIC DNA]</scope>
</reference>
<dbReference type="GO" id="GO:0005737">
    <property type="term" value="C:cytoplasm"/>
    <property type="evidence" value="ECO:0007669"/>
    <property type="project" value="TreeGrafter"/>
</dbReference>
<dbReference type="EMBL" id="BLXT01001968">
    <property type="protein sequence ID" value="GFN89810.1"/>
    <property type="molecule type" value="Genomic_DNA"/>
</dbReference>
<keyword evidence="23" id="KW-0648">Protein biosynthesis</keyword>
<evidence type="ECO:0000256" key="5">
    <source>
        <dbReference type="ARBA" id="ARBA00022737"/>
    </source>
</evidence>
<proteinExistence type="inferred from homology"/>
<dbReference type="GO" id="GO:0005634">
    <property type="term" value="C:nucleus"/>
    <property type="evidence" value="ECO:0007669"/>
    <property type="project" value="TreeGrafter"/>
</dbReference>
<keyword evidence="23" id="KW-0396">Initiation factor</keyword>
<evidence type="ECO:0000256" key="3">
    <source>
        <dbReference type="ARBA" id="ARBA00022553"/>
    </source>
</evidence>
<dbReference type="SMART" id="SM00220">
    <property type="entry name" value="S_TKc"/>
    <property type="match status" value="1"/>
</dbReference>
<dbReference type="GO" id="GO:0003743">
    <property type="term" value="F:translation initiation factor activity"/>
    <property type="evidence" value="ECO:0007669"/>
    <property type="project" value="UniProtKB-KW"/>
</dbReference>
<dbReference type="Pfam" id="PF00069">
    <property type="entry name" value="Pkinase"/>
    <property type="match status" value="2"/>
</dbReference>
<evidence type="ECO:0000256" key="8">
    <source>
        <dbReference type="ARBA" id="ARBA00022840"/>
    </source>
</evidence>
<evidence type="ECO:0000256" key="18">
    <source>
        <dbReference type="ARBA" id="ARBA00048977"/>
    </source>
</evidence>
<dbReference type="PROSITE" id="PS00107">
    <property type="entry name" value="PROTEIN_KINASE_ATP"/>
    <property type="match status" value="1"/>
</dbReference>
<comment type="catalytic activity">
    <reaction evidence="18">
        <text>L-seryl-[protein] + ATP = O-phospho-L-seryl-[protein] + ADP + H(+)</text>
        <dbReference type="Rhea" id="RHEA:17989"/>
        <dbReference type="Rhea" id="RHEA-COMP:9863"/>
        <dbReference type="Rhea" id="RHEA-COMP:11604"/>
        <dbReference type="ChEBI" id="CHEBI:15378"/>
        <dbReference type="ChEBI" id="CHEBI:29999"/>
        <dbReference type="ChEBI" id="CHEBI:30616"/>
        <dbReference type="ChEBI" id="CHEBI:83421"/>
        <dbReference type="ChEBI" id="CHEBI:456216"/>
        <dbReference type="EC" id="2.7.11.1"/>
    </reaction>
    <physiologicalReaction direction="left-to-right" evidence="18">
        <dbReference type="Rhea" id="RHEA:17990"/>
    </physiologicalReaction>
</comment>
<comment type="caution">
    <text evidence="23">The sequence shown here is derived from an EMBL/GenBank/DDBJ whole genome shotgun (WGS) entry which is preliminary data.</text>
</comment>
<dbReference type="PROSITE" id="PS00108">
    <property type="entry name" value="PROTEIN_KINASE_ST"/>
    <property type="match status" value="1"/>
</dbReference>
<evidence type="ECO:0000313" key="24">
    <source>
        <dbReference type="Proteomes" id="UP000735302"/>
    </source>
</evidence>
<evidence type="ECO:0000256" key="14">
    <source>
        <dbReference type="ARBA" id="ARBA00042456"/>
    </source>
</evidence>
<evidence type="ECO:0000256" key="12">
    <source>
        <dbReference type="ARBA" id="ARBA00037982"/>
    </source>
</evidence>
<dbReference type="Gene3D" id="1.10.510.10">
    <property type="entry name" value="Transferase(Phosphotransferase) domain 1"/>
    <property type="match status" value="1"/>
</dbReference>
<dbReference type="InterPro" id="IPR054521">
    <property type="entry name" value="HRI2_3H"/>
</dbReference>
<organism evidence="23 24">
    <name type="scientific">Plakobranchus ocellatus</name>
    <dbReference type="NCBI Taxonomy" id="259542"/>
    <lineage>
        <taxon>Eukaryota</taxon>
        <taxon>Metazoa</taxon>
        <taxon>Spiralia</taxon>
        <taxon>Lophotrochozoa</taxon>
        <taxon>Mollusca</taxon>
        <taxon>Gastropoda</taxon>
        <taxon>Heterobranchia</taxon>
        <taxon>Euthyneura</taxon>
        <taxon>Panpulmonata</taxon>
        <taxon>Sacoglossa</taxon>
        <taxon>Placobranchoidea</taxon>
        <taxon>Plakobranchidae</taxon>
        <taxon>Plakobranchus</taxon>
    </lineage>
</organism>
<dbReference type="GO" id="GO:0017148">
    <property type="term" value="P:negative regulation of translation"/>
    <property type="evidence" value="ECO:0007669"/>
    <property type="project" value="UniProtKB-KW"/>
</dbReference>
<dbReference type="InterPro" id="IPR011009">
    <property type="entry name" value="Kinase-like_dom_sf"/>
</dbReference>
<dbReference type="PANTHER" id="PTHR11042">
    <property type="entry name" value="EUKARYOTIC TRANSLATION INITIATION FACTOR 2-ALPHA KINASE EIF2-ALPHA KINASE -RELATED"/>
    <property type="match status" value="1"/>
</dbReference>
<keyword evidence="10" id="KW-1015">Disulfide bond</keyword>
<feature type="coiled-coil region" evidence="20">
    <location>
        <begin position="760"/>
        <end position="787"/>
    </location>
</feature>
<dbReference type="EC" id="2.7.11.1" evidence="1"/>
<dbReference type="Proteomes" id="UP000735302">
    <property type="component" value="Unassembled WGS sequence"/>
</dbReference>
<keyword evidence="9" id="KW-0832">Ubl conjugation</keyword>
<comment type="similarity">
    <text evidence="12">Belongs to the protein kinase superfamily. Ser/Thr protein kinase family. GCN2 subfamily.</text>
</comment>
<name>A0AAV3YRP5_9GAST</name>
<feature type="region of interest" description="Disordered" evidence="21">
    <location>
        <begin position="230"/>
        <end position="267"/>
    </location>
</feature>
<dbReference type="SUPFAM" id="SSF56112">
    <property type="entry name" value="Protein kinase-like (PK-like)"/>
    <property type="match status" value="1"/>
</dbReference>
<evidence type="ECO:0000256" key="2">
    <source>
        <dbReference type="ARBA" id="ARBA00022527"/>
    </source>
</evidence>
<feature type="compositionally biased region" description="Basic and acidic residues" evidence="21">
    <location>
        <begin position="279"/>
        <end position="288"/>
    </location>
</feature>
<evidence type="ECO:0000256" key="19">
    <source>
        <dbReference type="PROSITE-ProRule" id="PRU10141"/>
    </source>
</evidence>
<feature type="compositionally biased region" description="Low complexity" evidence="21">
    <location>
        <begin position="231"/>
        <end position="243"/>
    </location>
</feature>
<dbReference type="InterPro" id="IPR050339">
    <property type="entry name" value="CC_SR_Kinase"/>
</dbReference>
<evidence type="ECO:0000256" key="6">
    <source>
        <dbReference type="ARBA" id="ARBA00022741"/>
    </source>
</evidence>
<sequence length="813" mass="92549">MQINKTDKPVSRTARDFRRRGLGKPFRKFDTSDLQQLQVQKLDAPVVRSDTNHLLMASLLEQLCYMYVADRSVAQQLFKELCKQLSKLNIITPLSVLDELSGLRFQHRSMFNKIIRVAISSLKQPTRALTASEHTAFMDRLAPSEDDIDLQTSRYRNEFRELELLGKGGFGKVYKAQHFLDGRQYAVKKIRFKHKNTDKLIKLLREVKALASLQHCNIVGYNAAWMEHDSPFSSSNSSSSGHSPRSKDTSYRVSQNSGPSRQDKSMSIEFMLDAEEEEKDKGTDERRIQNSMLPGGGGMALSARAFSSFMFTEINDIKQEHAGMKTTGTIDHATTTQSEQVTKVDVKPDIDFQYQSENMDTNQVSSSISISQNVSKNHTSENSEIPFIGDSQSTTKEQHHVLPFSNDIVSQRQPLQPCLQQESCQSIRRAQTLVTGDQENAGPFIDTSDMYQQHSELSDAVDSELGIHAAKRQYISWGFRTGHSTFQRHNSQPEPRQLVRFNEDSKDSSHRRKGQIAIRHQYQRSSSANAASEVEEIIEIPSNDYGFYNSITLYIQMELCGHTLQEWLVQRNSEYSSKGYELTRMCATNMRIFHQLLQGVQFIHSCGVIHRDLKPRNIFLSLNDLHVKIGDFGLAKAEVYSQEPEGLAASSACDDVSYIADSHTSGVGTSAYASPEQLRGSSYDTKSDMYSLGVILFEMFNVFCTEMERVKCIENLRKKNECSPYIKEQWPVQAKAIESLTCPDPNRRPTTQDLLNNELFLSQEEKIKRLEEKVSKYEAEIARLKRESLSKDRLIAHLQARFVEFFPHYSSLS</sequence>